<evidence type="ECO:0000259" key="5">
    <source>
        <dbReference type="Pfam" id="PF04198"/>
    </source>
</evidence>
<dbReference type="GO" id="GO:0030246">
    <property type="term" value="F:carbohydrate binding"/>
    <property type="evidence" value="ECO:0007669"/>
    <property type="project" value="InterPro"/>
</dbReference>
<keyword evidence="3" id="KW-0238">DNA-binding</keyword>
<evidence type="ECO:0000256" key="2">
    <source>
        <dbReference type="ARBA" id="ARBA00023015"/>
    </source>
</evidence>
<dbReference type="Pfam" id="PF04198">
    <property type="entry name" value="Sugar-bind"/>
    <property type="match status" value="1"/>
</dbReference>
<keyword evidence="4" id="KW-0804">Transcription</keyword>
<dbReference type="InterPro" id="IPR037171">
    <property type="entry name" value="NagB/RpiA_transferase-like"/>
</dbReference>
<dbReference type="PANTHER" id="PTHR34294">
    <property type="entry name" value="TRANSCRIPTIONAL REGULATOR-RELATED"/>
    <property type="match status" value="1"/>
</dbReference>
<keyword evidence="7" id="KW-1185">Reference proteome</keyword>
<evidence type="ECO:0000313" key="7">
    <source>
        <dbReference type="Proteomes" id="UP000290567"/>
    </source>
</evidence>
<dbReference type="Gene3D" id="1.10.10.60">
    <property type="entry name" value="Homeodomain-like"/>
    <property type="match status" value="1"/>
</dbReference>
<dbReference type="RefSeq" id="WP_146621655.1">
    <property type="nucleotide sequence ID" value="NZ_BJCC01000009.1"/>
</dbReference>
<reference evidence="7" key="1">
    <citation type="submission" date="2019-02" db="EMBL/GenBank/DDBJ databases">
        <title>Draft genome sequence of Enterococcus sp. Gos25-1.</title>
        <authorList>
            <person name="Tanaka N."/>
            <person name="Shiwa Y."/>
            <person name="Fujita N."/>
        </authorList>
    </citation>
    <scope>NUCLEOTIDE SEQUENCE [LARGE SCALE GENOMIC DNA]</scope>
    <source>
        <strain evidence="7">Gos25-1</strain>
    </source>
</reference>
<sequence length="311" mass="34258">MANEISTLLKVAELYYLDRMNQNDIAKIIGVSRPSISRMLEEAREKHIVKISIEAPFERNNALMIELKRKFELVEVIVVKSLGDYEYDLDNVGKAAADYLSTTLTEEKLMGISWGVTVEKMVKHFPEMETKNVQIVQLTGSLGPNRTVMDGNELVFRLAQKVNGKHDFFNAPAFVGSKSLQKELLAQPQIDLNISLGRKMDIAFSGIGNIEATRNTLVSSGILDNEDLNDLIAEGAIGTMIGRAFNIDGKEIHYRNQFPISSSLDSLRSAPISIGAAASKNRARATFGAINGKLINVLICDEELGNALLAM</sequence>
<accession>A0A4P5PCK8</accession>
<protein>
    <submittedName>
        <fullName evidence="6">DeoR family transcriptional regulator</fullName>
    </submittedName>
</protein>
<dbReference type="AlphaFoldDB" id="A0A4P5PCK8"/>
<organism evidence="6 7">
    <name type="scientific">Enterococcus florum</name>
    <dbReference type="NCBI Taxonomy" id="2480627"/>
    <lineage>
        <taxon>Bacteria</taxon>
        <taxon>Bacillati</taxon>
        <taxon>Bacillota</taxon>
        <taxon>Bacilli</taxon>
        <taxon>Lactobacillales</taxon>
        <taxon>Enterococcaceae</taxon>
        <taxon>Enterococcus</taxon>
    </lineage>
</organism>
<gene>
    <name evidence="6" type="ORF">NRIC_10730</name>
</gene>
<evidence type="ECO:0000256" key="4">
    <source>
        <dbReference type="ARBA" id="ARBA00023163"/>
    </source>
</evidence>
<evidence type="ECO:0000313" key="6">
    <source>
        <dbReference type="EMBL" id="GCF93182.1"/>
    </source>
</evidence>
<dbReference type="GO" id="GO:0003677">
    <property type="term" value="F:DNA binding"/>
    <property type="evidence" value="ECO:0007669"/>
    <property type="project" value="UniProtKB-KW"/>
</dbReference>
<evidence type="ECO:0000256" key="1">
    <source>
        <dbReference type="ARBA" id="ARBA00010466"/>
    </source>
</evidence>
<comment type="similarity">
    <text evidence="1">Belongs to the SorC transcriptional regulatory family.</text>
</comment>
<name>A0A4P5PCK8_9ENTE</name>
<proteinExistence type="inferred from homology"/>
<dbReference type="PANTHER" id="PTHR34294:SF1">
    <property type="entry name" value="TRANSCRIPTIONAL REGULATOR LSRR"/>
    <property type="match status" value="1"/>
</dbReference>
<dbReference type="InterPro" id="IPR007324">
    <property type="entry name" value="Sugar-bd_dom_put"/>
</dbReference>
<keyword evidence="2" id="KW-0805">Transcription regulation</keyword>
<dbReference type="Proteomes" id="UP000290567">
    <property type="component" value="Unassembled WGS sequence"/>
</dbReference>
<dbReference type="SUPFAM" id="SSF100950">
    <property type="entry name" value="NagB/RpiA/CoA transferase-like"/>
    <property type="match status" value="1"/>
</dbReference>
<dbReference type="EMBL" id="BJCC01000009">
    <property type="protein sequence ID" value="GCF93182.1"/>
    <property type="molecule type" value="Genomic_DNA"/>
</dbReference>
<dbReference type="InterPro" id="IPR051054">
    <property type="entry name" value="SorC_transcr_regulators"/>
</dbReference>
<evidence type="ECO:0000256" key="3">
    <source>
        <dbReference type="ARBA" id="ARBA00023125"/>
    </source>
</evidence>
<feature type="domain" description="Sugar-binding" evidence="5">
    <location>
        <begin position="57"/>
        <end position="310"/>
    </location>
</feature>
<dbReference type="Gene3D" id="3.40.50.1360">
    <property type="match status" value="1"/>
</dbReference>
<comment type="caution">
    <text evidence="6">The sequence shown here is derived from an EMBL/GenBank/DDBJ whole genome shotgun (WGS) entry which is preliminary data.</text>
</comment>
<dbReference type="OrthoDB" id="58802at2"/>